<dbReference type="AlphaFoldDB" id="A0A1H4F9H8"/>
<keyword evidence="2" id="KW-1185">Reference proteome</keyword>
<protein>
    <submittedName>
        <fullName evidence="1">Uncharacterized protein</fullName>
    </submittedName>
</protein>
<evidence type="ECO:0000313" key="1">
    <source>
        <dbReference type="EMBL" id="SEA93448.1"/>
    </source>
</evidence>
<evidence type="ECO:0000313" key="2">
    <source>
        <dbReference type="Proteomes" id="UP000242469"/>
    </source>
</evidence>
<proteinExistence type="predicted"/>
<dbReference type="OrthoDB" id="7017711at2"/>
<dbReference type="Proteomes" id="UP000242469">
    <property type="component" value="Unassembled WGS sequence"/>
</dbReference>
<dbReference type="RefSeq" id="WP_091826985.1">
    <property type="nucleotide sequence ID" value="NZ_FNRJ01000010.1"/>
</dbReference>
<sequence>MKERTRAKVAATVAAATLNTQVLKVTDLDEGTVYRIRALMRHGRVDGFDCHSEHHFKGMSSHSMNFYDYEAKAHVHLKLVGSKILGYDLATETAFNGQVHGRLINLYDYETEQTYRFTV</sequence>
<dbReference type="EMBL" id="FNRJ01000010">
    <property type="protein sequence ID" value="SEA93448.1"/>
    <property type="molecule type" value="Genomic_DNA"/>
</dbReference>
<gene>
    <name evidence="1" type="ORF">SAMN02745729_11090</name>
</gene>
<accession>A0A1H4F9H8</accession>
<reference evidence="2" key="1">
    <citation type="submission" date="2016-10" db="EMBL/GenBank/DDBJ databases">
        <authorList>
            <person name="Varghese N."/>
            <person name="Submissions S."/>
        </authorList>
    </citation>
    <scope>NUCLEOTIDE SEQUENCE [LARGE SCALE GENOMIC DNA]</scope>
    <source>
        <strain evidence="2">DSM 11526</strain>
    </source>
</reference>
<name>A0A1H4F9H8_9GAMM</name>
<organism evidence="1 2">
    <name type="scientific">Marinobacterium iners DSM 11526</name>
    <dbReference type="NCBI Taxonomy" id="1122198"/>
    <lineage>
        <taxon>Bacteria</taxon>
        <taxon>Pseudomonadati</taxon>
        <taxon>Pseudomonadota</taxon>
        <taxon>Gammaproteobacteria</taxon>
        <taxon>Oceanospirillales</taxon>
        <taxon>Oceanospirillaceae</taxon>
        <taxon>Marinobacterium</taxon>
    </lineage>
</organism>